<evidence type="ECO:0000313" key="1">
    <source>
        <dbReference type="EMBL" id="VTP69530.1"/>
    </source>
</evidence>
<proteinExistence type="predicted"/>
<name>A0A4U9HYK2_9ENTR</name>
<reference evidence="1 2" key="1">
    <citation type="submission" date="2019-05" db="EMBL/GenBank/DDBJ databases">
        <authorList>
            <consortium name="Pathogen Informatics"/>
        </authorList>
    </citation>
    <scope>NUCLEOTIDE SEQUENCE [LARGE SCALE GENOMIC DNA]</scope>
    <source>
        <strain evidence="1 2">NCTC13032</strain>
    </source>
</reference>
<dbReference type="AlphaFoldDB" id="A0A4U9HYK2"/>
<sequence length="159" mass="17563">MPRKSDINAAFTAAIQLNPKGYQCLHTEDFIRELRARNWHFTQADANDWIEQYQTCFVDKTPDGSPEPPMDAAQYGEGSVMGFPSPASDYIETRLTPERICGVGIDTRILETSSGVCGDRTVHQAGTESGSADFVRRPHSVCSGHGSGFNHGRWRSDRG</sequence>
<evidence type="ECO:0000313" key="2">
    <source>
        <dbReference type="Proteomes" id="UP000310719"/>
    </source>
</evidence>
<protein>
    <submittedName>
        <fullName evidence="1">Uncharacterized protein</fullName>
    </submittedName>
</protein>
<accession>A0A4U9HYK2</accession>
<gene>
    <name evidence="1" type="ORF">NCTC13032_04435</name>
</gene>
<dbReference type="EMBL" id="LR590464">
    <property type="protein sequence ID" value="VTP69530.1"/>
    <property type="molecule type" value="Genomic_DNA"/>
</dbReference>
<organism evidence="1 2">
    <name type="scientific">Leclercia adecarboxylata</name>
    <dbReference type="NCBI Taxonomy" id="83655"/>
    <lineage>
        <taxon>Bacteria</taxon>
        <taxon>Pseudomonadati</taxon>
        <taxon>Pseudomonadota</taxon>
        <taxon>Gammaproteobacteria</taxon>
        <taxon>Enterobacterales</taxon>
        <taxon>Enterobacteriaceae</taxon>
        <taxon>Leclercia</taxon>
    </lineage>
</organism>
<dbReference type="Proteomes" id="UP000310719">
    <property type="component" value="Chromosome"/>
</dbReference>